<protein>
    <submittedName>
        <fullName evidence="1">Uncharacterized protein</fullName>
    </submittedName>
</protein>
<organism evidence="1">
    <name type="scientific">bioreactor metagenome</name>
    <dbReference type="NCBI Taxonomy" id="1076179"/>
    <lineage>
        <taxon>unclassified sequences</taxon>
        <taxon>metagenomes</taxon>
        <taxon>ecological metagenomes</taxon>
    </lineage>
</organism>
<accession>A0A645AH53</accession>
<proteinExistence type="predicted"/>
<sequence length="47" mass="5249">MRKKIRDHLGQNCLSLGKWHAAIGCAEIARDVYAGEKHILGVDVDYP</sequence>
<gene>
    <name evidence="1" type="ORF">SDC9_99302</name>
</gene>
<reference evidence="1" key="1">
    <citation type="submission" date="2019-08" db="EMBL/GenBank/DDBJ databases">
        <authorList>
            <person name="Kucharzyk K."/>
            <person name="Murdoch R.W."/>
            <person name="Higgins S."/>
            <person name="Loffler F."/>
        </authorList>
    </citation>
    <scope>NUCLEOTIDE SEQUENCE</scope>
</reference>
<dbReference type="EMBL" id="VSSQ01013909">
    <property type="protein sequence ID" value="MPM52542.1"/>
    <property type="molecule type" value="Genomic_DNA"/>
</dbReference>
<dbReference type="AlphaFoldDB" id="A0A645AH53"/>
<name>A0A645AH53_9ZZZZ</name>
<comment type="caution">
    <text evidence="1">The sequence shown here is derived from an EMBL/GenBank/DDBJ whole genome shotgun (WGS) entry which is preliminary data.</text>
</comment>
<evidence type="ECO:0000313" key="1">
    <source>
        <dbReference type="EMBL" id="MPM52542.1"/>
    </source>
</evidence>